<comment type="cofactor">
    <cofactor evidence="2">
        <name>a divalent metal cation</name>
        <dbReference type="ChEBI" id="CHEBI:60240"/>
    </cofactor>
</comment>
<dbReference type="NCBIfam" id="TIGR00040">
    <property type="entry name" value="yfcE"/>
    <property type="match status" value="1"/>
</dbReference>
<dbReference type="EMBL" id="AP023322">
    <property type="protein sequence ID" value="BCI62445.1"/>
    <property type="molecule type" value="Genomic_DNA"/>
</dbReference>
<dbReference type="GO" id="GO:0046872">
    <property type="term" value="F:metal ion binding"/>
    <property type="evidence" value="ECO:0007669"/>
    <property type="project" value="UniProtKB-KW"/>
</dbReference>
<dbReference type="KEGG" id="copr:Cop2CBH44_07980"/>
<dbReference type="Pfam" id="PF12850">
    <property type="entry name" value="Metallophos_2"/>
    <property type="match status" value="1"/>
</dbReference>
<keyword evidence="2" id="KW-0479">Metal-binding</keyword>
<evidence type="ECO:0000259" key="3">
    <source>
        <dbReference type="Pfam" id="PF12850"/>
    </source>
</evidence>
<proteinExistence type="inferred from homology"/>
<name>A0A7G1HRV0_9BACT</name>
<accession>A0A7G1HRV0</accession>
<dbReference type="InterPro" id="IPR000979">
    <property type="entry name" value="Phosphodiesterase_MJ0936/Vps29"/>
</dbReference>
<evidence type="ECO:0000256" key="1">
    <source>
        <dbReference type="ARBA" id="ARBA00008950"/>
    </source>
</evidence>
<dbReference type="InterPro" id="IPR029052">
    <property type="entry name" value="Metallo-depent_PP-like"/>
</dbReference>
<organism evidence="4 5">
    <name type="scientific">Coprobacter secundus subsp. similis</name>
    <dbReference type="NCBI Taxonomy" id="2751153"/>
    <lineage>
        <taxon>Bacteria</taxon>
        <taxon>Pseudomonadati</taxon>
        <taxon>Bacteroidota</taxon>
        <taxon>Bacteroidia</taxon>
        <taxon>Bacteroidales</taxon>
        <taxon>Barnesiellaceae</taxon>
        <taxon>Coprobacter</taxon>
    </lineage>
</organism>
<gene>
    <name evidence="4" type="ORF">Cop2CBH44_07980</name>
</gene>
<evidence type="ECO:0000256" key="2">
    <source>
        <dbReference type="RuleBase" id="RU362039"/>
    </source>
</evidence>
<protein>
    <recommendedName>
        <fullName evidence="2">Phosphoesterase</fullName>
        <ecNumber evidence="2">3.1.4.-</ecNumber>
    </recommendedName>
</protein>
<dbReference type="InterPro" id="IPR024654">
    <property type="entry name" value="Calcineurin-like_PHP_lpxH"/>
</dbReference>
<keyword evidence="5" id="KW-1185">Reference proteome</keyword>
<feature type="domain" description="Calcineurin-like phosphoesterase" evidence="3">
    <location>
        <begin position="22"/>
        <end position="169"/>
    </location>
</feature>
<dbReference type="Gene3D" id="3.60.21.10">
    <property type="match status" value="1"/>
</dbReference>
<reference evidence="5" key="1">
    <citation type="submission" date="2020-07" db="EMBL/GenBank/DDBJ databases">
        <title>Complete genome sequencing of Coprobacter sp. strain 2CBH44.</title>
        <authorList>
            <person name="Sakamoto M."/>
            <person name="Murakami T."/>
            <person name="Mori H."/>
        </authorList>
    </citation>
    <scope>NUCLEOTIDE SEQUENCE [LARGE SCALE GENOMIC DNA]</scope>
    <source>
        <strain evidence="5">2CBH44</strain>
    </source>
</reference>
<dbReference type="SUPFAM" id="SSF56300">
    <property type="entry name" value="Metallo-dependent phosphatases"/>
    <property type="match status" value="1"/>
</dbReference>
<dbReference type="GO" id="GO:0016787">
    <property type="term" value="F:hydrolase activity"/>
    <property type="evidence" value="ECO:0007669"/>
    <property type="project" value="UniProtKB-UniRule"/>
</dbReference>
<dbReference type="EC" id="3.1.4.-" evidence="2"/>
<dbReference type="AlphaFoldDB" id="A0A7G1HRV0"/>
<evidence type="ECO:0000313" key="4">
    <source>
        <dbReference type="EMBL" id="BCI62445.1"/>
    </source>
</evidence>
<comment type="similarity">
    <text evidence="1 2">Belongs to the metallophosphoesterase superfamily. YfcE family.</text>
</comment>
<evidence type="ECO:0000313" key="5">
    <source>
        <dbReference type="Proteomes" id="UP000594042"/>
    </source>
</evidence>
<dbReference type="Proteomes" id="UP000594042">
    <property type="component" value="Chromosome"/>
</dbReference>
<sequence>MYNSHIIKDYVCLHQTVTDMKKIGLLSDTHAYWDDRYIKYFSECDEIWHAGDIGSMDVLRKLETIKPVRAVYGNIDGHEIRITCPKHQRFTIEGVDVWMTHIGGYPGKYAPDVIPEIYRNPPKLFVSGHSHILKVLYDKTLDLLHINPGAAGQYGFHKKRTLVRFCIDNGKFENLEIVELGDKF</sequence>